<protein>
    <submittedName>
        <fullName evidence="2">Uncharacterized protein</fullName>
    </submittedName>
</protein>
<reference evidence="2" key="1">
    <citation type="submission" date="2022-11" db="UniProtKB">
        <authorList>
            <consortium name="WormBaseParasite"/>
        </authorList>
    </citation>
    <scope>IDENTIFICATION</scope>
</reference>
<keyword evidence="1" id="KW-1185">Reference proteome</keyword>
<dbReference type="Proteomes" id="UP000887563">
    <property type="component" value="Unplaced"/>
</dbReference>
<proteinExistence type="predicted"/>
<evidence type="ECO:0000313" key="1">
    <source>
        <dbReference type="Proteomes" id="UP000887563"/>
    </source>
</evidence>
<sequence length="93" mass="10646">MRLYDSVQQIRIERETNQILNENNISSTAILEEPIVEIDSPVDSVVHLFSNSNETMFVVEQKGIQTIPLDVSLFNFFRIGGVLKYFGVAWEVL</sequence>
<evidence type="ECO:0000313" key="2">
    <source>
        <dbReference type="WBParaSite" id="Minc3s02463g30179"/>
    </source>
</evidence>
<dbReference type="WBParaSite" id="Minc3s02463g30179">
    <property type="protein sequence ID" value="Minc3s02463g30179"/>
    <property type="gene ID" value="Minc3s02463g30179"/>
</dbReference>
<dbReference type="AlphaFoldDB" id="A0A914MUQ0"/>
<organism evidence="1 2">
    <name type="scientific">Meloidogyne incognita</name>
    <name type="common">Southern root-knot nematode worm</name>
    <name type="synonym">Oxyuris incognita</name>
    <dbReference type="NCBI Taxonomy" id="6306"/>
    <lineage>
        <taxon>Eukaryota</taxon>
        <taxon>Metazoa</taxon>
        <taxon>Ecdysozoa</taxon>
        <taxon>Nematoda</taxon>
        <taxon>Chromadorea</taxon>
        <taxon>Rhabditida</taxon>
        <taxon>Tylenchina</taxon>
        <taxon>Tylenchomorpha</taxon>
        <taxon>Tylenchoidea</taxon>
        <taxon>Meloidogynidae</taxon>
        <taxon>Meloidogyninae</taxon>
        <taxon>Meloidogyne</taxon>
        <taxon>Meloidogyne incognita group</taxon>
    </lineage>
</organism>
<accession>A0A914MUQ0</accession>
<name>A0A914MUQ0_MELIC</name>